<reference evidence="6 7" key="1">
    <citation type="journal article" date="2018" name="Nat. Ecol. Evol.">
        <title>Pezizomycetes genomes reveal the molecular basis of ectomycorrhizal truffle lifestyle.</title>
        <authorList>
            <person name="Murat C."/>
            <person name="Payen T."/>
            <person name="Noel B."/>
            <person name="Kuo A."/>
            <person name="Morin E."/>
            <person name="Chen J."/>
            <person name="Kohler A."/>
            <person name="Krizsan K."/>
            <person name="Balestrini R."/>
            <person name="Da Silva C."/>
            <person name="Montanini B."/>
            <person name="Hainaut M."/>
            <person name="Levati E."/>
            <person name="Barry K.W."/>
            <person name="Belfiori B."/>
            <person name="Cichocki N."/>
            <person name="Clum A."/>
            <person name="Dockter R.B."/>
            <person name="Fauchery L."/>
            <person name="Guy J."/>
            <person name="Iotti M."/>
            <person name="Le Tacon F."/>
            <person name="Lindquist E.A."/>
            <person name="Lipzen A."/>
            <person name="Malagnac F."/>
            <person name="Mello A."/>
            <person name="Molinier V."/>
            <person name="Miyauchi S."/>
            <person name="Poulain J."/>
            <person name="Riccioni C."/>
            <person name="Rubini A."/>
            <person name="Sitrit Y."/>
            <person name="Splivallo R."/>
            <person name="Traeger S."/>
            <person name="Wang M."/>
            <person name="Zifcakova L."/>
            <person name="Wipf D."/>
            <person name="Zambonelli A."/>
            <person name="Paolocci F."/>
            <person name="Nowrousian M."/>
            <person name="Ottonello S."/>
            <person name="Baldrian P."/>
            <person name="Spatafora J.W."/>
            <person name="Henrissat B."/>
            <person name="Nagy L.G."/>
            <person name="Aury J.M."/>
            <person name="Wincker P."/>
            <person name="Grigoriev I.V."/>
            <person name="Bonfante P."/>
            <person name="Martin F.M."/>
        </authorList>
    </citation>
    <scope>NUCLEOTIDE SEQUENCE [LARGE SCALE GENOMIC DNA]</scope>
    <source>
        <strain evidence="6 7">RN42</strain>
    </source>
</reference>
<evidence type="ECO:0000256" key="2">
    <source>
        <dbReference type="ARBA" id="ARBA00022694"/>
    </source>
</evidence>
<evidence type="ECO:0000313" key="7">
    <source>
        <dbReference type="Proteomes" id="UP000275078"/>
    </source>
</evidence>
<dbReference type="Pfam" id="PF08389">
    <property type="entry name" value="Xpo1"/>
    <property type="match status" value="1"/>
</dbReference>
<feature type="domain" description="Importin N-terminal" evidence="5">
    <location>
        <begin position="43"/>
        <end position="110"/>
    </location>
</feature>
<comment type="similarity">
    <text evidence="1">Belongs to the exportin family.</text>
</comment>
<accession>A0A3N4IEA8</accession>
<dbReference type="GO" id="GO:0008033">
    <property type="term" value="P:tRNA processing"/>
    <property type="evidence" value="ECO:0007669"/>
    <property type="project" value="UniProtKB-KW"/>
</dbReference>
<dbReference type="PANTHER" id="PTHR11223">
    <property type="entry name" value="EXPORTIN 1/5"/>
    <property type="match status" value="1"/>
</dbReference>
<dbReference type="STRING" id="1160509.A0A3N4IEA8"/>
<dbReference type="InterPro" id="IPR001494">
    <property type="entry name" value="Importin-beta_N"/>
</dbReference>
<dbReference type="Proteomes" id="UP000275078">
    <property type="component" value="Unassembled WGS sequence"/>
</dbReference>
<evidence type="ECO:0000256" key="3">
    <source>
        <dbReference type="ARBA" id="ARBA00025147"/>
    </source>
</evidence>
<comment type="function">
    <text evidence="3">tRNA nucleus export receptor which facilitates tRNA translocation across the nuclear pore complex. Involved in pre-tRNA splicing, probably by affecting the interaction of pre-tRNA with splicing endonuclease.</text>
</comment>
<dbReference type="PROSITE" id="PS50166">
    <property type="entry name" value="IMPORTIN_B_NT"/>
    <property type="match status" value="1"/>
</dbReference>
<keyword evidence="2" id="KW-0819">tRNA processing</keyword>
<dbReference type="GO" id="GO:0006405">
    <property type="term" value="P:RNA export from nucleus"/>
    <property type="evidence" value="ECO:0007669"/>
    <property type="project" value="TreeGrafter"/>
</dbReference>
<dbReference type="GO" id="GO:0003723">
    <property type="term" value="F:RNA binding"/>
    <property type="evidence" value="ECO:0007669"/>
    <property type="project" value="TreeGrafter"/>
</dbReference>
<evidence type="ECO:0000256" key="1">
    <source>
        <dbReference type="ARBA" id="ARBA00009466"/>
    </source>
</evidence>
<dbReference type="InterPro" id="IPR045478">
    <property type="entry name" value="Exportin-5_C"/>
</dbReference>
<proteinExistence type="inferred from homology"/>
<dbReference type="Gene3D" id="1.25.10.10">
    <property type="entry name" value="Leucine-rich Repeat Variant"/>
    <property type="match status" value="1"/>
</dbReference>
<dbReference type="SMART" id="SM00913">
    <property type="entry name" value="IBN_N"/>
    <property type="match status" value="1"/>
</dbReference>
<feature type="compositionally biased region" description="Polar residues" evidence="4">
    <location>
        <begin position="1183"/>
        <end position="1194"/>
    </location>
</feature>
<dbReference type="GO" id="GO:0005049">
    <property type="term" value="F:nuclear export signal receptor activity"/>
    <property type="evidence" value="ECO:0007669"/>
    <property type="project" value="InterPro"/>
</dbReference>
<evidence type="ECO:0000256" key="4">
    <source>
        <dbReference type="SAM" id="MobiDB-lite"/>
    </source>
</evidence>
<keyword evidence="7" id="KW-1185">Reference proteome</keyword>
<dbReference type="InterPro" id="IPR016024">
    <property type="entry name" value="ARM-type_fold"/>
</dbReference>
<dbReference type="SUPFAM" id="SSF48371">
    <property type="entry name" value="ARM repeat"/>
    <property type="match status" value="1"/>
</dbReference>
<dbReference type="Pfam" id="PF19273">
    <property type="entry name" value="Exportin-5"/>
    <property type="match status" value="1"/>
</dbReference>
<gene>
    <name evidence="6" type="ORF">BJ508DRAFT_323744</name>
</gene>
<dbReference type="InterPro" id="IPR013598">
    <property type="entry name" value="Exportin-1/Importin-b-like"/>
</dbReference>
<organism evidence="6 7">
    <name type="scientific">Ascobolus immersus RN42</name>
    <dbReference type="NCBI Taxonomy" id="1160509"/>
    <lineage>
        <taxon>Eukaryota</taxon>
        <taxon>Fungi</taxon>
        <taxon>Dikarya</taxon>
        <taxon>Ascomycota</taxon>
        <taxon>Pezizomycotina</taxon>
        <taxon>Pezizomycetes</taxon>
        <taxon>Pezizales</taxon>
        <taxon>Ascobolaceae</taxon>
        <taxon>Ascobolus</taxon>
    </lineage>
</organism>
<evidence type="ECO:0000259" key="5">
    <source>
        <dbReference type="PROSITE" id="PS50166"/>
    </source>
</evidence>
<dbReference type="EMBL" id="ML119659">
    <property type="protein sequence ID" value="RPA84482.1"/>
    <property type="molecule type" value="Genomic_DNA"/>
</dbReference>
<dbReference type="GO" id="GO:0005737">
    <property type="term" value="C:cytoplasm"/>
    <property type="evidence" value="ECO:0007669"/>
    <property type="project" value="TreeGrafter"/>
</dbReference>
<evidence type="ECO:0000313" key="6">
    <source>
        <dbReference type="EMBL" id="RPA84482.1"/>
    </source>
</evidence>
<dbReference type="AlphaFoldDB" id="A0A3N4IEA8"/>
<dbReference type="GO" id="GO:0006611">
    <property type="term" value="P:protein export from nucleus"/>
    <property type="evidence" value="ECO:0007669"/>
    <property type="project" value="InterPro"/>
</dbReference>
<dbReference type="InterPro" id="IPR045065">
    <property type="entry name" value="XPO1/5"/>
</dbReference>
<feature type="compositionally biased region" description="Basic and acidic residues" evidence="4">
    <location>
        <begin position="1197"/>
        <end position="1208"/>
    </location>
</feature>
<dbReference type="OrthoDB" id="2215036at2759"/>
<sequence length="1219" mass="137858">MNGGGVVNGQEGIQVDPSAVQRIQQALEVIYAPNSRNDTRNQAQIFLDQLKTSNEAPHYGFALASDKSQPVTVRYYALQLLEHGIRFNWPEYSEEQKEMIRSWELALAGSVTESDQTYLRNKIGQLWADIAKRSWGADWQNMDELLVDLWSNGNRGQRDLCLNILETLVGDVFAREDAIAGLRNAVLSKACITIFTPVAAIPENSDTAETVPRHGNEGWLGRLVIFLQECLAVGPQDAGAADCALRTLAALKACVTWISPRSIAVAKVVESVGQALTFDNVSVRLIATECLQLIFSRQFREDQDFVQVFSPVLHPATVQLLLQIYEFTQVDPEGGDDEAYTFLQKFSEMISSLQSSIENRLSLLSNSDIDILSFLKLLFFVARHDSLIVSAPAITAWTRIFRSPYMNLPEVTTSMPELLALASERLIKYEALKDDDSATLKYLDADFDTLPEKHAFLGNYRRFCGGLIESVVRRKPYEAFPFILNAVDIFLNELVRNQAPLDVNTYDKNQTPFLKVDAHFLAVESAIKGFMKASVAEGPIDANRRGEFEALLENWLVSVLNMQFEDPLIRRRVIQLAVSISTTILEHKPEMMLKTLEHILFTRPKEGPPNSAYSEAVKDLQTVCYPEMQRLAVLMPDSLMNVYDQLKLKIDEILAKEAVDDRQSIAYHTFLFTINHRTSNIDPDLQLTRLRTYIQPIQAQWQLPELTNALGSFNGFCNLLGLDKAQQYLISHRVHEIKDFSSCPLDAEGLALQADLQEKLKLLPIRPTKAFLGVSTDKLTNPSRAYTVACELWRETFVQILPNLLNFLQHAHGFHNPENWGGLPQEFQPVIRKVLTDRFWQSGISGGSRDQFYENVNKTKTTLEGLASTIRGTIRMIRESCYSILWCMSRLDNLFYGIEALPAPLSNALFADAHCLSSHQMSILLNMTRYIIEDCPPHYRSHFLTPFLTTLFGQVDRKITNEWAVLSQRTQSSSLDNEDQLAEEMKEESILRQLTYIAVLMVTSILEATPRITDPSLSPAQVNLEDESMRRFVLSRDGILEKVILFCIHALRMHDSRCCGMIIRVFRSLIPEFVKDREEIREFLCREVLTASIDSLHDDYFVDVQRDLAQLIATVYVLYSPVSDTPRQILLSLPGMTEDRVDNCAKRLMTANSSRVQRAYILNLLENIRGVPLSEKGKLQIPKKQTSSGAQAAQRQAEMEKRSVKQESPDLGGIADMFA</sequence>
<dbReference type="InterPro" id="IPR011989">
    <property type="entry name" value="ARM-like"/>
</dbReference>
<name>A0A3N4IEA8_ASCIM</name>
<protein>
    <recommendedName>
        <fullName evidence="5">Importin N-terminal domain-containing protein</fullName>
    </recommendedName>
</protein>
<dbReference type="Pfam" id="PF03810">
    <property type="entry name" value="IBN_N"/>
    <property type="match status" value="1"/>
</dbReference>
<dbReference type="GO" id="GO:0005634">
    <property type="term" value="C:nucleus"/>
    <property type="evidence" value="ECO:0007669"/>
    <property type="project" value="TreeGrafter"/>
</dbReference>
<dbReference type="GO" id="GO:0042565">
    <property type="term" value="C:RNA nuclear export complex"/>
    <property type="evidence" value="ECO:0007669"/>
    <property type="project" value="TreeGrafter"/>
</dbReference>
<dbReference type="GO" id="GO:0031267">
    <property type="term" value="F:small GTPase binding"/>
    <property type="evidence" value="ECO:0007669"/>
    <property type="project" value="InterPro"/>
</dbReference>
<dbReference type="PANTHER" id="PTHR11223:SF3">
    <property type="entry name" value="EXPORTIN-5"/>
    <property type="match status" value="1"/>
</dbReference>
<feature type="region of interest" description="Disordered" evidence="4">
    <location>
        <begin position="1179"/>
        <end position="1219"/>
    </location>
</feature>